<dbReference type="PANTHER" id="PTHR45966">
    <property type="entry name" value="GDSL-LIKE LIPASE/ACYLHYDROLASE"/>
    <property type="match status" value="1"/>
</dbReference>
<keyword evidence="5" id="KW-1185">Reference proteome</keyword>
<evidence type="ECO:0000256" key="3">
    <source>
        <dbReference type="SAM" id="Phobius"/>
    </source>
</evidence>
<protein>
    <submittedName>
        <fullName evidence="4">Lipase, GDSL</fullName>
    </submittedName>
</protein>
<dbReference type="CDD" id="cd01837">
    <property type="entry name" value="SGNH_plant_lipase_like"/>
    <property type="match status" value="2"/>
</dbReference>
<evidence type="ECO:0000256" key="2">
    <source>
        <dbReference type="ARBA" id="ARBA00022729"/>
    </source>
</evidence>
<dbReference type="InterPro" id="IPR035669">
    <property type="entry name" value="SGNH_plant_lipase-like"/>
</dbReference>
<comment type="caution">
    <text evidence="4">The sequence shown here is derived from an EMBL/GenBank/DDBJ whole genome shotgun (WGS) entry which is preliminary data.</text>
</comment>
<dbReference type="STRING" id="59895.A0A124SDS7"/>
<accession>A0A124SDS7</accession>
<evidence type="ECO:0000256" key="1">
    <source>
        <dbReference type="ARBA" id="ARBA00008668"/>
    </source>
</evidence>
<evidence type="ECO:0000313" key="4">
    <source>
        <dbReference type="EMBL" id="KVH97900.1"/>
    </source>
</evidence>
<keyword evidence="2" id="KW-0732">Signal</keyword>
<gene>
    <name evidence="4" type="ORF">Ccrd_023884</name>
</gene>
<dbReference type="SUPFAM" id="SSF52266">
    <property type="entry name" value="SGNH hydrolase"/>
    <property type="match status" value="1"/>
</dbReference>
<comment type="similarity">
    <text evidence="1">Belongs to the 'GDSL' lipolytic enzyme family.</text>
</comment>
<feature type="transmembrane region" description="Helical" evidence="3">
    <location>
        <begin position="7"/>
        <end position="27"/>
    </location>
</feature>
<dbReference type="OMA" id="LIPAICH"/>
<dbReference type="InterPro" id="IPR044552">
    <property type="entry name" value="GLIP1-5/GLL25"/>
</dbReference>
<dbReference type="Pfam" id="PF00657">
    <property type="entry name" value="Lipase_GDSL"/>
    <property type="match status" value="2"/>
</dbReference>
<evidence type="ECO:0000313" key="5">
    <source>
        <dbReference type="Proteomes" id="UP000243975"/>
    </source>
</evidence>
<proteinExistence type="inferred from homology"/>
<dbReference type="FunFam" id="3.40.50.1110:FF:000003">
    <property type="entry name" value="GDSL esterase/lipase APG"/>
    <property type="match status" value="2"/>
</dbReference>
<keyword evidence="3" id="KW-0812">Transmembrane</keyword>
<reference evidence="4 5" key="1">
    <citation type="journal article" date="2016" name="Sci. Rep.">
        <title>The genome sequence of the outbreeding globe artichoke constructed de novo incorporating a phase-aware low-pass sequencing strategy of F1 progeny.</title>
        <authorList>
            <person name="Scaglione D."/>
            <person name="Reyes-Chin-Wo S."/>
            <person name="Acquadro A."/>
            <person name="Froenicke L."/>
            <person name="Portis E."/>
            <person name="Beitel C."/>
            <person name="Tirone M."/>
            <person name="Mauro R."/>
            <person name="Lo Monaco A."/>
            <person name="Mauromicale G."/>
            <person name="Faccioli P."/>
            <person name="Cattivelli L."/>
            <person name="Rieseberg L."/>
            <person name="Michelmore R."/>
            <person name="Lanteri S."/>
        </authorList>
    </citation>
    <scope>NUCLEOTIDE SEQUENCE [LARGE SCALE GENOMIC DNA]</scope>
    <source>
        <strain evidence="4">2C</strain>
    </source>
</reference>
<keyword evidence="3" id="KW-0472">Membrane</keyword>
<dbReference type="PANTHER" id="PTHR45966:SF35">
    <property type="entry name" value="GDSL LIPASE_ESTERASE, SGNH HYDROLASE SUPERFAMILY"/>
    <property type="match status" value="1"/>
</dbReference>
<dbReference type="Gene3D" id="3.40.50.1110">
    <property type="entry name" value="SGNH hydrolase"/>
    <property type="match status" value="2"/>
</dbReference>
<sequence>MEPPSPWACCNCFCFFFFFFISLSISISTSTPTAPAFFIFGDSFFDPGNNNYINTTTLDQSNFPPYGQTYFHFPTGRFSDGRIIPDFILEYVKLPLIPPYMDQPASRTYYKIGANFASAGAGALVHTFQGSVISLQTQIRYHKRVENRLRKMYGNVEANNTLSKAVYLFSIGTNDYLSPYLITNSTRFNSSYSSSKLIEIVIGNLTIAIKELHKRGGRKFGFLNLGPLGCLPGIRIILNPPTDSGGCIEAASLLAKLHNKALTKSLKRLAEELHGFKYLLYDFNSNLKHRLKHPSKYGYKEGKTACCGTGRFRGTFSCGGKRPVTEYQVCCLTCQEHLNKHVALFIFGDSLFDPGNNNYINTSAEFQANFWPYGESYFDPPTGRFSDGRLIPDFIAEYAGLPLIPAYLDPRHHEFVYGANFASGGAGALVESHAGFVVDLKTQLEYFGDVEEDFRQNLGDAKAEQLLSDAVYLFSCGGNDYLSPVGNNESIVYPYTHEEYVKMVIGNLTDVIKGIHGKGGRKFGIVTVPPLGCWPSIRAGRADNSCSEEIEMIASLHNELVWKKFQELEKQLEGFMYSKYDLSTAISKRMKEPSRYGFKVGESACCGSGPFGGIYSCGGKRGAAEFDLCENASDYLFFDSNHPNEVASRQFAERWWKGDLKEASPYNLKHLFETRMA</sequence>
<dbReference type="InterPro" id="IPR001087">
    <property type="entry name" value="GDSL"/>
</dbReference>
<dbReference type="Proteomes" id="UP000243975">
    <property type="component" value="Unassembled WGS sequence"/>
</dbReference>
<dbReference type="EMBL" id="LEKV01003815">
    <property type="protein sequence ID" value="KVH97900.1"/>
    <property type="molecule type" value="Genomic_DNA"/>
</dbReference>
<organism evidence="4 5">
    <name type="scientific">Cynara cardunculus var. scolymus</name>
    <name type="common">Globe artichoke</name>
    <name type="synonym">Cynara scolymus</name>
    <dbReference type="NCBI Taxonomy" id="59895"/>
    <lineage>
        <taxon>Eukaryota</taxon>
        <taxon>Viridiplantae</taxon>
        <taxon>Streptophyta</taxon>
        <taxon>Embryophyta</taxon>
        <taxon>Tracheophyta</taxon>
        <taxon>Spermatophyta</taxon>
        <taxon>Magnoliopsida</taxon>
        <taxon>eudicotyledons</taxon>
        <taxon>Gunneridae</taxon>
        <taxon>Pentapetalae</taxon>
        <taxon>asterids</taxon>
        <taxon>campanulids</taxon>
        <taxon>Asterales</taxon>
        <taxon>Asteraceae</taxon>
        <taxon>Carduoideae</taxon>
        <taxon>Cardueae</taxon>
        <taxon>Carduinae</taxon>
        <taxon>Cynara</taxon>
    </lineage>
</organism>
<name>A0A124SDS7_CYNCS</name>
<dbReference type="AlphaFoldDB" id="A0A124SDS7"/>
<dbReference type="InterPro" id="IPR036514">
    <property type="entry name" value="SGNH_hydro_sf"/>
</dbReference>
<dbReference type="GO" id="GO:0016298">
    <property type="term" value="F:lipase activity"/>
    <property type="evidence" value="ECO:0007669"/>
    <property type="project" value="TreeGrafter"/>
</dbReference>
<keyword evidence="3" id="KW-1133">Transmembrane helix</keyword>
<dbReference type="Gramene" id="KVH97900">
    <property type="protein sequence ID" value="KVH97900"/>
    <property type="gene ID" value="Ccrd_023884"/>
</dbReference>